<keyword evidence="6 7" id="KW-0472">Membrane</keyword>
<dbReference type="RefSeq" id="WP_011397089.1">
    <property type="nucleotide sequence ID" value="NC_007645.1"/>
</dbReference>
<dbReference type="OrthoDB" id="9807748at2"/>
<dbReference type="eggNOG" id="COG4791">
    <property type="taxonomic scope" value="Bacteria"/>
</dbReference>
<feature type="transmembrane region" description="Helical" evidence="7">
    <location>
        <begin position="216"/>
        <end position="239"/>
    </location>
</feature>
<dbReference type="EMBL" id="CP000155">
    <property type="protein sequence ID" value="ABC30020.1"/>
    <property type="molecule type" value="Genomic_DNA"/>
</dbReference>
<evidence type="ECO:0000256" key="4">
    <source>
        <dbReference type="ARBA" id="ARBA00022692"/>
    </source>
</evidence>
<dbReference type="STRING" id="349521.HCH_03261"/>
<organism evidence="8 9">
    <name type="scientific">Hahella chejuensis (strain KCTC 2396)</name>
    <dbReference type="NCBI Taxonomy" id="349521"/>
    <lineage>
        <taxon>Bacteria</taxon>
        <taxon>Pseudomonadati</taxon>
        <taxon>Pseudomonadota</taxon>
        <taxon>Gammaproteobacteria</taxon>
        <taxon>Oceanospirillales</taxon>
        <taxon>Hahellaceae</taxon>
        <taxon>Hahella</taxon>
    </lineage>
</organism>
<feature type="transmembrane region" description="Helical" evidence="7">
    <location>
        <begin position="157"/>
        <end position="176"/>
    </location>
</feature>
<dbReference type="GO" id="GO:0006605">
    <property type="term" value="P:protein targeting"/>
    <property type="evidence" value="ECO:0007669"/>
    <property type="project" value="UniProtKB-UniRule"/>
</dbReference>
<protein>
    <submittedName>
        <fullName evidence="8">Type III secretory pathway, component EscT</fullName>
    </submittedName>
</protein>
<evidence type="ECO:0000256" key="2">
    <source>
        <dbReference type="ARBA" id="ARBA00009772"/>
    </source>
</evidence>
<dbReference type="GO" id="GO:0005886">
    <property type="term" value="C:plasma membrane"/>
    <property type="evidence" value="ECO:0007669"/>
    <property type="project" value="UniProtKB-SubCell"/>
</dbReference>
<keyword evidence="3 7" id="KW-1003">Cell membrane</keyword>
<gene>
    <name evidence="8" type="ordered locus">HCH_03261</name>
</gene>
<name>Q2SH54_HAHCH</name>
<evidence type="ECO:0000256" key="3">
    <source>
        <dbReference type="ARBA" id="ARBA00022475"/>
    </source>
</evidence>
<keyword evidence="9" id="KW-1185">Reference proteome</keyword>
<dbReference type="PANTHER" id="PTHR30065">
    <property type="entry name" value="FLAGELLAR BIOSYNTHETIC PROTEIN FLIR"/>
    <property type="match status" value="1"/>
</dbReference>
<dbReference type="NCBIfam" id="TIGR01401">
    <property type="entry name" value="fliR_like_III"/>
    <property type="match status" value="1"/>
</dbReference>
<dbReference type="AlphaFoldDB" id="Q2SH54"/>
<comment type="subcellular location">
    <subcellularLocation>
        <location evidence="1 7">Cell membrane</location>
        <topology evidence="1 7">Multi-pass membrane protein</topology>
    </subcellularLocation>
</comment>
<sequence length="261" mass="28561">MNIELISHTLFVFFMSSARMLAMFMMLPFLSKQSLGGAMIRNGVAASFSLITYPLVEHGLDAQTLDGLHLLLIIVKEVGIGLAMGFVLVMPFWAIESVGFFIDNQRGATMASALNPLSGSQTSPLGILLTQSLVTLFFISGTFLLMLYALYKSYSVWPVFEFLPSFPVSGPAFFLAQLDTMMRLTVLLGAPVVIVMFLTEFGLALISRFAPQLNVFILAMPLKSAVGLALLCVYAGFVIRYFSELLADIDGLLQPLFNLLS</sequence>
<evidence type="ECO:0000313" key="8">
    <source>
        <dbReference type="EMBL" id="ABC30020.1"/>
    </source>
</evidence>
<feature type="transmembrane region" description="Helical" evidence="7">
    <location>
        <begin position="6"/>
        <end position="27"/>
    </location>
</feature>
<dbReference type="InterPro" id="IPR002010">
    <property type="entry name" value="T3SS_IM_R"/>
</dbReference>
<comment type="similarity">
    <text evidence="2 7">Belongs to the FliR/MopE/SpaR family.</text>
</comment>
<dbReference type="HOGENOM" id="CLU_063626_0_2_6"/>
<dbReference type="InterPro" id="IPR006304">
    <property type="entry name" value="T3SS_SpaR/YscT"/>
</dbReference>
<feature type="transmembrane region" description="Helical" evidence="7">
    <location>
        <begin position="125"/>
        <end position="151"/>
    </location>
</feature>
<feature type="transmembrane region" description="Helical" evidence="7">
    <location>
        <begin position="188"/>
        <end position="210"/>
    </location>
</feature>
<dbReference type="Pfam" id="PF01311">
    <property type="entry name" value="Bac_export_1"/>
    <property type="match status" value="1"/>
</dbReference>
<feature type="transmembrane region" description="Helical" evidence="7">
    <location>
        <begin position="68"/>
        <end position="95"/>
    </location>
</feature>
<accession>Q2SH54</accession>
<dbReference type="KEGG" id="hch:HCH_03261"/>
<evidence type="ECO:0000256" key="7">
    <source>
        <dbReference type="RuleBase" id="RU362072"/>
    </source>
</evidence>
<dbReference type="PRINTS" id="PR00953">
    <property type="entry name" value="TYPE3IMRPROT"/>
</dbReference>
<proteinExistence type="inferred from homology"/>
<dbReference type="PANTHER" id="PTHR30065:SF1">
    <property type="entry name" value="SURFACE PRESENTATION OF ANTIGENS PROTEIN SPAR"/>
    <property type="match status" value="1"/>
</dbReference>
<dbReference type="Proteomes" id="UP000000238">
    <property type="component" value="Chromosome"/>
</dbReference>
<keyword evidence="4 7" id="KW-0812">Transmembrane</keyword>
<keyword evidence="5 7" id="KW-1133">Transmembrane helix</keyword>
<evidence type="ECO:0000313" key="9">
    <source>
        <dbReference type="Proteomes" id="UP000000238"/>
    </source>
</evidence>
<evidence type="ECO:0000256" key="1">
    <source>
        <dbReference type="ARBA" id="ARBA00004651"/>
    </source>
</evidence>
<evidence type="ECO:0000256" key="6">
    <source>
        <dbReference type="ARBA" id="ARBA00023136"/>
    </source>
</evidence>
<reference evidence="8 9" key="1">
    <citation type="journal article" date="2005" name="Nucleic Acids Res.">
        <title>Genomic blueprint of Hahella chejuensis, a marine microbe producing an algicidal agent.</title>
        <authorList>
            <person name="Jeong H."/>
            <person name="Yim J.H."/>
            <person name="Lee C."/>
            <person name="Choi S.-H."/>
            <person name="Park Y.K."/>
            <person name="Yoon S.H."/>
            <person name="Hur C.-G."/>
            <person name="Kang H.-Y."/>
            <person name="Kim D."/>
            <person name="Lee H.H."/>
            <person name="Park K.H."/>
            <person name="Park S.-H."/>
            <person name="Park H.-S."/>
            <person name="Lee H.K."/>
            <person name="Oh T.K."/>
            <person name="Kim J.F."/>
        </authorList>
    </citation>
    <scope>NUCLEOTIDE SEQUENCE [LARGE SCALE GENOMIC DNA]</scope>
    <source>
        <strain evidence="8 9">KCTC 2396</strain>
    </source>
</reference>
<evidence type="ECO:0000256" key="5">
    <source>
        <dbReference type="ARBA" id="ARBA00022989"/>
    </source>
</evidence>